<organism evidence="1 2">
    <name type="scientific">Rubrivivax albus</name>
    <dbReference type="NCBI Taxonomy" id="2499835"/>
    <lineage>
        <taxon>Bacteria</taxon>
        <taxon>Pseudomonadati</taxon>
        <taxon>Pseudomonadota</taxon>
        <taxon>Betaproteobacteria</taxon>
        <taxon>Burkholderiales</taxon>
        <taxon>Sphaerotilaceae</taxon>
        <taxon>Rubrivivax</taxon>
    </lineage>
</organism>
<dbReference type="Proteomes" id="UP000288178">
    <property type="component" value="Unassembled WGS sequence"/>
</dbReference>
<reference evidence="1 2" key="1">
    <citation type="submission" date="2019-01" db="EMBL/GenBank/DDBJ databases">
        <authorList>
            <person name="Chen W.-M."/>
        </authorList>
    </citation>
    <scope>NUCLEOTIDE SEQUENCE [LARGE SCALE GENOMIC DNA]</scope>
    <source>
        <strain evidence="1 2">ICH-3</strain>
    </source>
</reference>
<accession>A0A3S3SE96</accession>
<sequence length="636" mass="70103">MVVLKWFHQDSRYERYRRLQVIKTPRAEVPFHGFNFADGGAPTALKGARYTLHCDGTEIAAVTVTAGSTTSAVFDADFSGVADGWRALTIRGLTGDETSPTWFVFVKRGTGAAPAQAFTPVVRGTYELTQTTPGWCAYAKAPGRYNPTALPVPRRDYPAFADLLPRSEMNCMQLVPVRFGDTHRPSHNVDGITTSYDLQAYFWSDMVAKSPRLPSLDGPRGVGSLMMTTHVSIGQAAPDGRPRNTLYVCDPWRIARVTEDGTITTLVGYRHASLPSYWGDPAEMELVGDWSAIPEERRGFHELWGMAWDERTLVVDEAAARIAAEGNEQPHAVGPVMFLTDTQNNRVIKCAFSATSRTVPPKVTEFVTNSADAWDIVYHDGLIYVSERKAHRIAAYDATTGAYVRTVVSGAALATVDVNRFVHRQADIATIQAEDCVAPEGLYKLADDPWLYFGSFAMKQVRRVHLQTGVVEVVCDVPLDGNATYMKIAVGDGSFGPRGTVFVWTWSNRQYGYPYVHLPSGVTYTNWEGALKEWKWYEENASVGQWGKFNYATAGAVGNGRLVCGGANEGLVVISRRQAGDRALGESIRRGEREFTNRGLSLLYGANGFGYYGLPLPWGVSSNLDAFFAFHGHQRP</sequence>
<name>A0A3S3SE96_9BURK</name>
<dbReference type="EMBL" id="SACT01000001">
    <property type="protein sequence ID" value="RVT53461.1"/>
    <property type="molecule type" value="Genomic_DNA"/>
</dbReference>
<evidence type="ECO:0000313" key="1">
    <source>
        <dbReference type="EMBL" id="RVT53461.1"/>
    </source>
</evidence>
<protein>
    <submittedName>
        <fullName evidence="1">Uncharacterized protein</fullName>
    </submittedName>
</protein>
<dbReference type="AlphaFoldDB" id="A0A3S3SE96"/>
<gene>
    <name evidence="1" type="ORF">ENE75_00725</name>
</gene>
<proteinExistence type="predicted"/>
<evidence type="ECO:0000313" key="2">
    <source>
        <dbReference type="Proteomes" id="UP000288178"/>
    </source>
</evidence>
<comment type="caution">
    <text evidence="1">The sequence shown here is derived from an EMBL/GenBank/DDBJ whole genome shotgun (WGS) entry which is preliminary data.</text>
</comment>
<keyword evidence="2" id="KW-1185">Reference proteome</keyword>
<dbReference type="SUPFAM" id="SSF63829">
    <property type="entry name" value="Calcium-dependent phosphotriesterase"/>
    <property type="match status" value="1"/>
</dbReference>